<dbReference type="Pfam" id="PF07819">
    <property type="entry name" value="PGAP1"/>
    <property type="match status" value="1"/>
</dbReference>
<dbReference type="GO" id="GO:0016788">
    <property type="term" value="F:hydrolase activity, acting on ester bonds"/>
    <property type="evidence" value="ECO:0007669"/>
    <property type="project" value="InterPro"/>
</dbReference>
<dbReference type="KEGG" id="noy:EXE57_16180"/>
<evidence type="ECO:0000313" key="3">
    <source>
        <dbReference type="EMBL" id="QBR93638.1"/>
    </source>
</evidence>
<feature type="domain" description="GPI inositol-deacylase PGAP1-like alpha/beta" evidence="2">
    <location>
        <begin position="171"/>
        <end position="218"/>
    </location>
</feature>
<reference evidence="3 4" key="1">
    <citation type="submission" date="2019-03" db="EMBL/GenBank/DDBJ databases">
        <title>Three New Species of Nocardioides, Nocardioides euryhalodurans sp. nov., Nocardioides seonyuensis sp. nov. and Nocardioides eburneoflavus sp. nov., Iolated from Soil.</title>
        <authorList>
            <person name="Roh S.G."/>
            <person name="Lee C."/>
            <person name="Kim M.-K."/>
            <person name="Kim S.B."/>
        </authorList>
    </citation>
    <scope>NUCLEOTIDE SEQUENCE [LARGE SCALE GENOMIC DNA]</scope>
    <source>
        <strain evidence="3 4">MMS17-SY117</strain>
    </source>
</reference>
<evidence type="ECO:0000256" key="1">
    <source>
        <dbReference type="SAM" id="MobiDB-lite"/>
    </source>
</evidence>
<dbReference type="AlphaFoldDB" id="A0A4P7GN71"/>
<organism evidence="3 4">
    <name type="scientific">Nocardioides euryhalodurans</name>
    <dbReference type="NCBI Taxonomy" id="2518370"/>
    <lineage>
        <taxon>Bacteria</taxon>
        <taxon>Bacillati</taxon>
        <taxon>Actinomycetota</taxon>
        <taxon>Actinomycetes</taxon>
        <taxon>Propionibacteriales</taxon>
        <taxon>Nocardioidaceae</taxon>
        <taxon>Nocardioides</taxon>
    </lineage>
</organism>
<dbReference type="PANTHER" id="PTHR37946">
    <property type="entry name" value="SLL1969 PROTEIN"/>
    <property type="match status" value="1"/>
</dbReference>
<evidence type="ECO:0000259" key="2">
    <source>
        <dbReference type="Pfam" id="PF07819"/>
    </source>
</evidence>
<dbReference type="InterPro" id="IPR012908">
    <property type="entry name" value="PGAP1-ab_dom-like"/>
</dbReference>
<keyword evidence="3" id="KW-0378">Hydrolase</keyword>
<dbReference type="Proteomes" id="UP000294894">
    <property type="component" value="Chromosome"/>
</dbReference>
<dbReference type="Gene3D" id="3.40.50.1820">
    <property type="entry name" value="alpha/beta hydrolase"/>
    <property type="match status" value="1"/>
</dbReference>
<dbReference type="PANTHER" id="PTHR37946:SF1">
    <property type="entry name" value="SLL1969 PROTEIN"/>
    <property type="match status" value="1"/>
</dbReference>
<dbReference type="SUPFAM" id="SSF53474">
    <property type="entry name" value="alpha/beta-Hydrolases"/>
    <property type="match status" value="1"/>
</dbReference>
<protein>
    <submittedName>
        <fullName evidence="3">Alpha/beta hydrolase</fullName>
    </submittedName>
</protein>
<evidence type="ECO:0000313" key="4">
    <source>
        <dbReference type="Proteomes" id="UP000294894"/>
    </source>
</evidence>
<keyword evidence="4" id="KW-1185">Reference proteome</keyword>
<feature type="region of interest" description="Disordered" evidence="1">
    <location>
        <begin position="1"/>
        <end position="22"/>
    </location>
</feature>
<feature type="compositionally biased region" description="Polar residues" evidence="1">
    <location>
        <begin position="1"/>
        <end position="14"/>
    </location>
</feature>
<accession>A0A4P7GN71</accession>
<sequence>MPLPTGANSSSETAISLPGPRLVDMCPVNNTSPADPAPVAKSPPSGWVRPTLDGVAPTLGTFLHPDGFDRPRVVAVLREGSVVGEAGRHLAWAAGDRRQRRGTPYASRGALRGEPVVLVPGFLAGDLSLLPMARALRRRGYRTYRSSINANIGCTRVAAAELEARLESIAHRRGSRVQVVGHSLGGMLARGLAVRRPDLVSGIVTLGSPMLAPAAHHASLTASVDVLVRLSRAGVPGLMAEDCVAGTCARTSFEESREPVPEAVAFSAVYSRRDGIVDWRACVDPQAQAVEVRASHVGMAIDPRVIEAVAAALVRHRDLASVVEVDRGESA</sequence>
<name>A0A4P7GN71_9ACTN</name>
<dbReference type="EMBL" id="CP038267">
    <property type="protein sequence ID" value="QBR93638.1"/>
    <property type="molecule type" value="Genomic_DNA"/>
</dbReference>
<gene>
    <name evidence="3" type="ORF">EXE57_16180</name>
</gene>
<dbReference type="InterPro" id="IPR029058">
    <property type="entry name" value="AB_hydrolase_fold"/>
</dbReference>
<proteinExistence type="predicted"/>
<dbReference type="OrthoDB" id="8871309at2"/>